<keyword evidence="1" id="KW-0812">Transmembrane</keyword>
<dbReference type="Gene3D" id="3.60.10.10">
    <property type="entry name" value="Endonuclease/exonuclease/phosphatase"/>
    <property type="match status" value="1"/>
</dbReference>
<evidence type="ECO:0000313" key="3">
    <source>
        <dbReference type="EMBL" id="PWK22128.1"/>
    </source>
</evidence>
<feature type="domain" description="Endonuclease/exonuclease/phosphatase" evidence="2">
    <location>
        <begin position="101"/>
        <end position="347"/>
    </location>
</feature>
<accession>A0A316DX95</accession>
<feature type="transmembrane region" description="Helical" evidence="1">
    <location>
        <begin position="9"/>
        <end position="32"/>
    </location>
</feature>
<keyword evidence="3" id="KW-0378">Hydrolase</keyword>
<reference evidence="3 4" key="1">
    <citation type="submission" date="2018-05" db="EMBL/GenBank/DDBJ databases">
        <title>Genomic Encyclopedia of Archaeal and Bacterial Type Strains, Phase II (KMG-II): from individual species to whole genera.</title>
        <authorList>
            <person name="Goeker M."/>
        </authorList>
    </citation>
    <scope>NUCLEOTIDE SEQUENCE [LARGE SCALE GENOMIC DNA]</scope>
    <source>
        <strain evidence="3 4">DSM 22214</strain>
    </source>
</reference>
<name>A0A316DX95_9BACT</name>
<evidence type="ECO:0000313" key="4">
    <source>
        <dbReference type="Proteomes" id="UP000245489"/>
    </source>
</evidence>
<proteinExistence type="predicted"/>
<dbReference type="CDD" id="cd09084">
    <property type="entry name" value="EEP-2"/>
    <property type="match status" value="1"/>
</dbReference>
<dbReference type="Proteomes" id="UP000245489">
    <property type="component" value="Unassembled WGS sequence"/>
</dbReference>
<dbReference type="EMBL" id="QGGO01000021">
    <property type="protein sequence ID" value="PWK22128.1"/>
    <property type="molecule type" value="Genomic_DNA"/>
</dbReference>
<dbReference type="OrthoDB" id="635146at2"/>
<dbReference type="RefSeq" id="WP_109744204.1">
    <property type="nucleotide sequence ID" value="NZ_QGGO01000021.1"/>
</dbReference>
<keyword evidence="4" id="KW-1185">Reference proteome</keyword>
<keyword evidence="3" id="KW-0269">Exonuclease</keyword>
<evidence type="ECO:0000259" key="2">
    <source>
        <dbReference type="Pfam" id="PF03372"/>
    </source>
</evidence>
<evidence type="ECO:0000256" key="1">
    <source>
        <dbReference type="SAM" id="Phobius"/>
    </source>
</evidence>
<dbReference type="AlphaFoldDB" id="A0A316DX95"/>
<dbReference type="GO" id="GO:0004527">
    <property type="term" value="F:exonuclease activity"/>
    <property type="evidence" value="ECO:0007669"/>
    <property type="project" value="UniProtKB-KW"/>
</dbReference>
<gene>
    <name evidence="3" type="ORF">LV89_03513</name>
</gene>
<organism evidence="3 4">
    <name type="scientific">Arcicella aurantiaca</name>
    <dbReference type="NCBI Taxonomy" id="591202"/>
    <lineage>
        <taxon>Bacteria</taxon>
        <taxon>Pseudomonadati</taxon>
        <taxon>Bacteroidota</taxon>
        <taxon>Cytophagia</taxon>
        <taxon>Cytophagales</taxon>
        <taxon>Flectobacillaceae</taxon>
        <taxon>Arcicella</taxon>
    </lineage>
</organism>
<dbReference type="GO" id="GO:0004519">
    <property type="term" value="F:endonuclease activity"/>
    <property type="evidence" value="ECO:0007669"/>
    <property type="project" value="UniProtKB-KW"/>
</dbReference>
<feature type="transmembrane region" description="Helical" evidence="1">
    <location>
        <begin position="38"/>
        <end position="62"/>
    </location>
</feature>
<dbReference type="Pfam" id="PF03372">
    <property type="entry name" value="Exo_endo_phos"/>
    <property type="match status" value="1"/>
</dbReference>
<keyword evidence="1" id="KW-0472">Membrane</keyword>
<dbReference type="SUPFAM" id="SSF56219">
    <property type="entry name" value="DNase I-like"/>
    <property type="match status" value="1"/>
</dbReference>
<protein>
    <submittedName>
        <fullName evidence="3">Endonuclease/exonuclease/phosphatase family metal-dependent hydrolase</fullName>
    </submittedName>
</protein>
<keyword evidence="3" id="KW-0255">Endonuclease</keyword>
<dbReference type="InterPro" id="IPR036691">
    <property type="entry name" value="Endo/exonu/phosph_ase_sf"/>
</dbReference>
<keyword evidence="1" id="KW-1133">Transmembrane helix</keyword>
<sequence length="364" mass="41589">MFKKIATSLLWLTSLPVCIYTLVTYLLSYTLVIEHWSAGFIMMTLPFAMLGCFVIAFTWLFIRPSRAILPILILCLGYPFIKRTIVFKDPQKGENTLSVFSYNVFSFCGDEYTGDKVKATNLINYAADYEADVKCFQEFYNLESDKRFRTVSLMQKENPYMVSNSERGNQGLVGLIIFSAYPIIHHQGKVFGRRNANGYLVADIARKKDTIRVINIQLQSMGIRVNKVVSEVKGKDYEEAKKEGKGIVSSLKMGFQKHGEEVKLIEKMIDESPYPVILCGDFNETPYGNAYGSIRDRLKNAFEEAGNGFGFTLNRSPRLVRIDNQFCSEEIKVLDFKTFRSVLLSDHFPILGRYSLDKKQKVDK</sequence>
<dbReference type="InterPro" id="IPR005135">
    <property type="entry name" value="Endo/exonuclease/phosphatase"/>
</dbReference>
<keyword evidence="3" id="KW-0540">Nuclease</keyword>
<comment type="caution">
    <text evidence="3">The sequence shown here is derived from an EMBL/GenBank/DDBJ whole genome shotgun (WGS) entry which is preliminary data.</text>
</comment>